<dbReference type="RefSeq" id="WP_221299946.1">
    <property type="nucleotide sequence ID" value="NZ_JACIJD010000013.1"/>
</dbReference>
<protein>
    <submittedName>
        <fullName evidence="3">CheY-like chemotaxis protein</fullName>
    </submittedName>
</protein>
<dbReference type="EMBL" id="JACIJD010000013">
    <property type="protein sequence ID" value="MBB5694953.1"/>
    <property type="molecule type" value="Genomic_DNA"/>
</dbReference>
<reference evidence="3 4" key="1">
    <citation type="submission" date="2020-08" db="EMBL/GenBank/DDBJ databases">
        <title>Genomic Encyclopedia of Type Strains, Phase IV (KMG-IV): sequencing the most valuable type-strain genomes for metagenomic binning, comparative biology and taxonomic classification.</title>
        <authorList>
            <person name="Goeker M."/>
        </authorList>
    </citation>
    <scope>NUCLEOTIDE SEQUENCE [LARGE SCALE GENOMIC DNA]</scope>
    <source>
        <strain evidence="3 4">DSM 25622</strain>
    </source>
</reference>
<proteinExistence type="predicted"/>
<evidence type="ECO:0000313" key="4">
    <source>
        <dbReference type="Proteomes" id="UP000580654"/>
    </source>
</evidence>
<feature type="modified residue" description="4-aspartylphosphate" evidence="1">
    <location>
        <position position="64"/>
    </location>
</feature>
<dbReference type="PROSITE" id="PS50110">
    <property type="entry name" value="RESPONSE_REGULATORY"/>
    <property type="match status" value="1"/>
</dbReference>
<evidence type="ECO:0000256" key="1">
    <source>
        <dbReference type="PROSITE-ProRule" id="PRU00169"/>
    </source>
</evidence>
<evidence type="ECO:0000259" key="2">
    <source>
        <dbReference type="PROSITE" id="PS50110"/>
    </source>
</evidence>
<organism evidence="3 4">
    <name type="scientific">Muricoccus pecuniae</name>
    <dbReference type="NCBI Taxonomy" id="693023"/>
    <lineage>
        <taxon>Bacteria</taxon>
        <taxon>Pseudomonadati</taxon>
        <taxon>Pseudomonadota</taxon>
        <taxon>Alphaproteobacteria</taxon>
        <taxon>Acetobacterales</taxon>
        <taxon>Roseomonadaceae</taxon>
        <taxon>Muricoccus</taxon>
    </lineage>
</organism>
<dbReference type="Proteomes" id="UP000580654">
    <property type="component" value="Unassembled WGS sequence"/>
</dbReference>
<feature type="domain" description="Response regulatory" evidence="2">
    <location>
        <begin position="13"/>
        <end position="124"/>
    </location>
</feature>
<dbReference type="Gene3D" id="3.40.50.2300">
    <property type="match status" value="1"/>
</dbReference>
<comment type="caution">
    <text evidence="3">The sequence shown here is derived from an EMBL/GenBank/DDBJ whole genome shotgun (WGS) entry which is preliminary data.</text>
</comment>
<gene>
    <name evidence="3" type="ORF">FHS87_003006</name>
</gene>
<evidence type="ECO:0000313" key="3">
    <source>
        <dbReference type="EMBL" id="MBB5694953.1"/>
    </source>
</evidence>
<dbReference type="AlphaFoldDB" id="A0A840YKG4"/>
<accession>A0A840YKG4</accession>
<keyword evidence="1" id="KW-0597">Phosphoprotein</keyword>
<dbReference type="SMART" id="SM00448">
    <property type="entry name" value="REC"/>
    <property type="match status" value="1"/>
</dbReference>
<sequence>MDGMQGADLLGRRVLVVEDEFFLAEDLVGALHGLGAEVVGPVPAAGEALTLISLDQRIDLAVIDLNLLGDTAFGVGDALLARSVPFVIATGYGREFLPARFRHLPYCEKPFSPNAVVRALCGLARPA</sequence>
<dbReference type="InterPro" id="IPR001789">
    <property type="entry name" value="Sig_transdc_resp-reg_receiver"/>
</dbReference>
<dbReference type="GO" id="GO:0000160">
    <property type="term" value="P:phosphorelay signal transduction system"/>
    <property type="evidence" value="ECO:0007669"/>
    <property type="project" value="InterPro"/>
</dbReference>
<name>A0A840YKG4_9PROT</name>
<keyword evidence="4" id="KW-1185">Reference proteome</keyword>
<dbReference type="SUPFAM" id="SSF52172">
    <property type="entry name" value="CheY-like"/>
    <property type="match status" value="1"/>
</dbReference>
<dbReference type="InterPro" id="IPR011006">
    <property type="entry name" value="CheY-like_superfamily"/>
</dbReference>